<keyword evidence="1" id="KW-0175">Coiled coil</keyword>
<gene>
    <name evidence="2" type="ORF">A3840_16490</name>
</gene>
<dbReference type="EMBL" id="LVVY01000125">
    <property type="protein sequence ID" value="OAM74170.1"/>
    <property type="molecule type" value="Genomic_DNA"/>
</dbReference>
<proteinExistence type="predicted"/>
<reference evidence="2 3" key="1">
    <citation type="submission" date="2016-03" db="EMBL/GenBank/DDBJ databases">
        <title>Genome sequencing of Devosia sp. S37.</title>
        <authorList>
            <person name="Mohd Nor M."/>
        </authorList>
    </citation>
    <scope>NUCLEOTIDE SEQUENCE [LARGE SCALE GENOMIC DNA]</scope>
    <source>
        <strain evidence="2 3">S37</strain>
    </source>
</reference>
<feature type="coiled-coil region" evidence="1">
    <location>
        <begin position="483"/>
        <end position="510"/>
    </location>
</feature>
<accession>A0A178HNY6</accession>
<dbReference type="Gene3D" id="3.40.50.300">
    <property type="entry name" value="P-loop containing nucleotide triphosphate hydrolases"/>
    <property type="match status" value="1"/>
</dbReference>
<dbReference type="Proteomes" id="UP000078389">
    <property type="component" value="Unassembled WGS sequence"/>
</dbReference>
<comment type="caution">
    <text evidence="2">The sequence shown here is derived from an EMBL/GenBank/DDBJ whole genome shotgun (WGS) entry which is preliminary data.</text>
</comment>
<protein>
    <recommendedName>
        <fullName evidence="4">NACHT domain-containing protein</fullName>
    </recommendedName>
</protein>
<dbReference type="AlphaFoldDB" id="A0A178HNY6"/>
<evidence type="ECO:0000313" key="2">
    <source>
        <dbReference type="EMBL" id="OAM74170.1"/>
    </source>
</evidence>
<evidence type="ECO:0000313" key="3">
    <source>
        <dbReference type="Proteomes" id="UP000078389"/>
    </source>
</evidence>
<organism evidence="2 3">
    <name type="scientific">Devosia elaeis</name>
    <dbReference type="NCBI Taxonomy" id="1770058"/>
    <lineage>
        <taxon>Bacteria</taxon>
        <taxon>Pseudomonadati</taxon>
        <taxon>Pseudomonadota</taxon>
        <taxon>Alphaproteobacteria</taxon>
        <taxon>Hyphomicrobiales</taxon>
        <taxon>Devosiaceae</taxon>
        <taxon>Devosia</taxon>
    </lineage>
</organism>
<name>A0A178HNY6_9HYPH</name>
<evidence type="ECO:0008006" key="4">
    <source>
        <dbReference type="Google" id="ProtNLM"/>
    </source>
</evidence>
<dbReference type="InterPro" id="IPR027417">
    <property type="entry name" value="P-loop_NTPase"/>
</dbReference>
<sequence>MWLAIYGNPQGRIPVFIELKKLNDISDLHLESYLRFTISDGSSNFSDDEFRALCDDGRFVFLFDAFDEIKDDVRIDAERELLDLANNYPRCGFVISSRKDSRFSAWEQFSTYHAAAFDQKQIKMVIQSVDFDKDVRRRFIAEIIDKKEKFEEFSDFLSTPLLALMMLLMYRQFADVPEKIHLFYRYAFQTLYSLHDGNKESFTRQRKTSLDEDQFCKIFSIFSLMTYGQMSTSFGAGEVRSLVSAAVTRSGIAVDIENFLDEAVESVNLLYKEGEIYSFVHRSFQEYFAAYAVVNFFSAKMSDVLLKMPDRADDKFYTMTYEMNADIVDDYFLCPQYRENKSFFDGIVSKEFDTKGILQRVRAKWFFLVAGNVGQSVMLQDSLYIASGPMKFCRIAGRCLSLDFSADFEFTTGKSVSRENEIQSMHKFLLKIIKRRNKNNERAVLVIIDFGNQTISVDDDDGVRANLDDTDFAATERQAYLCKGFLADEVEKWQAQVKFLRNKMHDVHKRKRTREAATSFLAGL</sequence>
<keyword evidence="3" id="KW-1185">Reference proteome</keyword>
<evidence type="ECO:0000256" key="1">
    <source>
        <dbReference type="SAM" id="Coils"/>
    </source>
</evidence>